<dbReference type="InterPro" id="IPR026866">
    <property type="entry name" value="CR006_AAA"/>
</dbReference>
<dbReference type="Pfam" id="PF13166">
    <property type="entry name" value="AAA_13"/>
    <property type="match status" value="1"/>
</dbReference>
<sequence length="366" mass="42929">MEQLATKIAKLKKNIVLIYAFNGTGKTRLSVAYKNITKKSNKGNHAGVYYNAYSEDLFVWDNDEEHDGQNIRLMIQSSTLNQYHQLFDEDKLREHLTPYKPKFDFRFHLYSDAAQGIEYVQFFVKKDETAKEEDAQENEDIPIKISRGEQQIFIWCFFLALFDIDGWTGEGKQSQHFFIDDPVSSLDDHNIFITVSSIMDLIDRHFKNRKIIITTHHIGLFSILCDWIKKGEKASSYRNEVQLYILKKDEAGIDFHSPNNEVFLYHLELLQILKKAIDDDRIYAYHFALLRQILENIASFLGVGQFAYVLKQIGLTDTDEIARIVNTLSHKTVFRYEAKELVPDNKELFRRIFYGIIDKYHFVLHT</sequence>
<dbReference type="InterPro" id="IPR027417">
    <property type="entry name" value="P-loop_NTPase"/>
</dbReference>
<dbReference type="OrthoDB" id="9795565at2"/>
<proteinExistence type="predicted"/>
<dbReference type="AlphaFoldDB" id="A0A379MQM5"/>
<evidence type="ECO:0000313" key="2">
    <source>
        <dbReference type="EMBL" id="SUE34014.1"/>
    </source>
</evidence>
<reference evidence="2 3" key="1">
    <citation type="submission" date="2018-06" db="EMBL/GenBank/DDBJ databases">
        <authorList>
            <consortium name="Pathogen Informatics"/>
            <person name="Doyle S."/>
        </authorList>
    </citation>
    <scope>NUCLEOTIDE SEQUENCE [LARGE SCALE GENOMIC DNA]</scope>
    <source>
        <strain evidence="2 3">NCTC11190</strain>
    </source>
</reference>
<keyword evidence="3" id="KW-1185">Reference proteome</keyword>
<evidence type="ECO:0000259" key="1">
    <source>
        <dbReference type="Pfam" id="PF13166"/>
    </source>
</evidence>
<dbReference type="Proteomes" id="UP000255233">
    <property type="component" value="Unassembled WGS sequence"/>
</dbReference>
<dbReference type="SUPFAM" id="SSF52540">
    <property type="entry name" value="P-loop containing nucleoside triphosphate hydrolases"/>
    <property type="match status" value="1"/>
</dbReference>
<dbReference type="Gene3D" id="3.40.50.300">
    <property type="entry name" value="P-loop containing nucleotide triphosphate hydrolases"/>
    <property type="match status" value="1"/>
</dbReference>
<feature type="domain" description="Protein CR006 P-loop" evidence="1">
    <location>
        <begin position="138"/>
        <end position="353"/>
    </location>
</feature>
<protein>
    <submittedName>
        <fullName evidence="2">Uncharacterized protein conserved in bacteria</fullName>
    </submittedName>
</protein>
<name>A0A379MQM5_9BACT</name>
<dbReference type="STRING" id="880526.GCA_000427365_00214"/>
<dbReference type="EMBL" id="UGVL01000001">
    <property type="protein sequence ID" value="SUE34014.1"/>
    <property type="molecule type" value="Genomic_DNA"/>
</dbReference>
<accession>A0A379MQM5</accession>
<gene>
    <name evidence="2" type="ORF">NCTC11190_01231</name>
</gene>
<evidence type="ECO:0000313" key="3">
    <source>
        <dbReference type="Proteomes" id="UP000255233"/>
    </source>
</evidence>
<dbReference type="RefSeq" id="WP_051214193.1">
    <property type="nucleotide sequence ID" value="NZ_UGVL01000001.1"/>
</dbReference>
<organism evidence="2 3">
    <name type="scientific">Rikenella microfusus</name>
    <dbReference type="NCBI Taxonomy" id="28139"/>
    <lineage>
        <taxon>Bacteria</taxon>
        <taxon>Pseudomonadati</taxon>
        <taxon>Bacteroidota</taxon>
        <taxon>Bacteroidia</taxon>
        <taxon>Bacteroidales</taxon>
        <taxon>Rikenellaceae</taxon>
        <taxon>Rikenella</taxon>
    </lineage>
</organism>